<protein>
    <submittedName>
        <fullName evidence="1">Uncharacterized protein</fullName>
    </submittedName>
</protein>
<dbReference type="AlphaFoldDB" id="A0A9Y2MVK2"/>
<keyword evidence="2" id="KW-1185">Reference proteome</keyword>
<name>A0A9Y2MVK2_9PSEU</name>
<dbReference type="Proteomes" id="UP001236014">
    <property type="component" value="Chromosome"/>
</dbReference>
<sequence length="79" mass="8492">MTVYIARPLPGTVGESRRVVHVFPLSAEGLAPERLTAYCGATFGRGELELLERPVGMPCVTCLRLAPTPGDADRPAIDR</sequence>
<reference evidence="1 2" key="1">
    <citation type="submission" date="2023-06" db="EMBL/GenBank/DDBJ databases">
        <authorList>
            <person name="Oyuntsetseg B."/>
            <person name="Kim S.B."/>
        </authorList>
    </citation>
    <scope>NUCLEOTIDE SEQUENCE [LARGE SCALE GENOMIC DNA]</scope>
    <source>
        <strain evidence="1 2">2-15</strain>
    </source>
</reference>
<evidence type="ECO:0000313" key="1">
    <source>
        <dbReference type="EMBL" id="WIX76989.1"/>
    </source>
</evidence>
<dbReference type="RefSeq" id="WP_285967734.1">
    <property type="nucleotide sequence ID" value="NZ_CP127294.1"/>
</dbReference>
<proteinExistence type="predicted"/>
<organism evidence="1 2">
    <name type="scientific">Amycolatopsis carbonis</name>
    <dbReference type="NCBI Taxonomy" id="715471"/>
    <lineage>
        <taxon>Bacteria</taxon>
        <taxon>Bacillati</taxon>
        <taxon>Actinomycetota</taxon>
        <taxon>Actinomycetes</taxon>
        <taxon>Pseudonocardiales</taxon>
        <taxon>Pseudonocardiaceae</taxon>
        <taxon>Amycolatopsis</taxon>
    </lineage>
</organism>
<dbReference type="KEGG" id="acab:QRX50_37075"/>
<evidence type="ECO:0000313" key="2">
    <source>
        <dbReference type="Proteomes" id="UP001236014"/>
    </source>
</evidence>
<dbReference type="EMBL" id="CP127294">
    <property type="protein sequence ID" value="WIX76989.1"/>
    <property type="molecule type" value="Genomic_DNA"/>
</dbReference>
<gene>
    <name evidence="1" type="ORF">QRX50_37075</name>
</gene>
<accession>A0A9Y2MVK2</accession>